<accession>A0ABW0Q116</accession>
<dbReference type="PANTHER" id="PTHR43611:SF3">
    <property type="entry name" value="FLAVIN MONONUCLEOTIDE HYDROLASE 1, CHLOROPLATIC"/>
    <property type="match status" value="1"/>
</dbReference>
<keyword evidence="1" id="KW-0378">Hydrolase</keyword>
<dbReference type="CDD" id="cd02603">
    <property type="entry name" value="HAD_sEH-N_like"/>
    <property type="match status" value="1"/>
</dbReference>
<dbReference type="InterPro" id="IPR036412">
    <property type="entry name" value="HAD-like_sf"/>
</dbReference>
<dbReference type="EMBL" id="JBHSML010000003">
    <property type="protein sequence ID" value="MFC5516354.1"/>
    <property type="molecule type" value="Genomic_DNA"/>
</dbReference>
<reference evidence="2" key="1">
    <citation type="journal article" date="2019" name="Int. J. Syst. Evol. Microbiol.">
        <title>The Global Catalogue of Microorganisms (GCM) 10K type strain sequencing project: providing services to taxonomists for standard genome sequencing and annotation.</title>
        <authorList>
            <consortium name="The Broad Institute Genomics Platform"/>
            <consortium name="The Broad Institute Genome Sequencing Center for Infectious Disease"/>
            <person name="Wu L."/>
            <person name="Ma J."/>
        </authorList>
    </citation>
    <scope>NUCLEOTIDE SEQUENCE [LARGE SCALE GENOMIC DNA]</scope>
    <source>
        <strain evidence="2">KACC 12633</strain>
    </source>
</reference>
<dbReference type="InterPro" id="IPR023198">
    <property type="entry name" value="PGP-like_dom2"/>
</dbReference>
<dbReference type="SUPFAM" id="SSF56784">
    <property type="entry name" value="HAD-like"/>
    <property type="match status" value="1"/>
</dbReference>
<dbReference type="InterPro" id="IPR023214">
    <property type="entry name" value="HAD_sf"/>
</dbReference>
<dbReference type="Pfam" id="PF00702">
    <property type="entry name" value="Hydrolase"/>
    <property type="match status" value="1"/>
</dbReference>
<comment type="caution">
    <text evidence="1">The sequence shown here is derived from an EMBL/GenBank/DDBJ whole genome shotgun (WGS) entry which is preliminary data.</text>
</comment>
<gene>
    <name evidence="1" type="ORF">ACFPP9_11285</name>
</gene>
<dbReference type="Proteomes" id="UP001596150">
    <property type="component" value="Unassembled WGS sequence"/>
</dbReference>
<dbReference type="SFLD" id="SFLDS00003">
    <property type="entry name" value="Haloacid_Dehalogenase"/>
    <property type="match status" value="1"/>
</dbReference>
<protein>
    <submittedName>
        <fullName evidence="1">HAD family hydrolase</fullName>
    </submittedName>
</protein>
<dbReference type="PANTHER" id="PTHR43611">
    <property type="entry name" value="ALPHA-D-GLUCOSE 1-PHOSPHATE PHOSPHATASE"/>
    <property type="match status" value="1"/>
</dbReference>
<dbReference type="GO" id="GO:0016787">
    <property type="term" value="F:hydrolase activity"/>
    <property type="evidence" value="ECO:0007669"/>
    <property type="project" value="UniProtKB-KW"/>
</dbReference>
<evidence type="ECO:0000313" key="2">
    <source>
        <dbReference type="Proteomes" id="UP001596150"/>
    </source>
</evidence>
<proteinExistence type="predicted"/>
<organism evidence="1 2">
    <name type="scientific">Kaistia terrae</name>
    <dbReference type="NCBI Taxonomy" id="537017"/>
    <lineage>
        <taxon>Bacteria</taxon>
        <taxon>Pseudomonadati</taxon>
        <taxon>Pseudomonadota</taxon>
        <taxon>Alphaproteobacteria</taxon>
        <taxon>Hyphomicrobiales</taxon>
        <taxon>Kaistiaceae</taxon>
        <taxon>Kaistia</taxon>
    </lineage>
</organism>
<keyword evidence="2" id="KW-1185">Reference proteome</keyword>
<evidence type="ECO:0000313" key="1">
    <source>
        <dbReference type="EMBL" id="MFC5516354.1"/>
    </source>
</evidence>
<dbReference type="RefSeq" id="WP_266344390.1">
    <property type="nucleotide sequence ID" value="NZ_JAPKNH010000004.1"/>
</dbReference>
<sequence length="204" mass="23504">MSEIQHIVFDIGNVLLRWDPEIPFRRLIPDDMQRRRFLAEICTQDWNVEQDRGRSWPDAEAELIDRFPEHTALIRAWRAHWHEMVPGSLEETTVILDQLISDGQDVTALTNFAEDTFAEAQERFPYLRRFRGVTVSGRVKLVKPDPEIYRLHADTFGLTPAATLFFDDSAPNVEAARAAGWKAERFIDAATMRIDLARHGIGVF</sequence>
<dbReference type="InterPro" id="IPR006439">
    <property type="entry name" value="HAD-SF_hydro_IA"/>
</dbReference>
<dbReference type="Gene3D" id="1.10.150.240">
    <property type="entry name" value="Putative phosphatase, domain 2"/>
    <property type="match status" value="1"/>
</dbReference>
<dbReference type="NCBIfam" id="TIGR01509">
    <property type="entry name" value="HAD-SF-IA-v3"/>
    <property type="match status" value="1"/>
</dbReference>
<dbReference type="SFLD" id="SFLDG01129">
    <property type="entry name" value="C1.5:_HAD__Beta-PGM__Phosphata"/>
    <property type="match status" value="1"/>
</dbReference>
<dbReference type="Gene3D" id="3.40.50.1000">
    <property type="entry name" value="HAD superfamily/HAD-like"/>
    <property type="match status" value="1"/>
</dbReference>
<dbReference type="PRINTS" id="PR00413">
    <property type="entry name" value="HADHALOGNASE"/>
</dbReference>
<name>A0ABW0Q116_9HYPH</name>